<dbReference type="SUPFAM" id="SSF51604">
    <property type="entry name" value="Enolase C-terminal domain-like"/>
    <property type="match status" value="1"/>
</dbReference>
<dbReference type="PANTHER" id="PTHR11902">
    <property type="entry name" value="ENOLASE"/>
    <property type="match status" value="1"/>
</dbReference>
<keyword evidence="6" id="KW-0456">Lyase</keyword>
<evidence type="ECO:0000256" key="1">
    <source>
        <dbReference type="ARBA" id="ARBA00005031"/>
    </source>
</evidence>
<dbReference type="Gene3D" id="3.30.390.10">
    <property type="entry name" value="Enolase-like, N-terminal domain"/>
    <property type="match status" value="1"/>
</dbReference>
<dbReference type="SFLD" id="SFLDS00001">
    <property type="entry name" value="Enolase"/>
    <property type="match status" value="1"/>
</dbReference>
<dbReference type="CDD" id="cd03313">
    <property type="entry name" value="enolase"/>
    <property type="match status" value="1"/>
</dbReference>
<feature type="binding site" evidence="10">
    <location>
        <position position="322"/>
    </location>
    <ligand>
        <name>Mg(2+)</name>
        <dbReference type="ChEBI" id="CHEBI:18420"/>
    </ligand>
</feature>
<evidence type="ECO:0000256" key="8">
    <source>
        <dbReference type="PIRSR" id="PIRSR001400-1"/>
    </source>
</evidence>
<dbReference type="OrthoDB" id="1739814at2759"/>
<dbReference type="GO" id="GO:0004634">
    <property type="term" value="F:phosphopyruvate hydratase activity"/>
    <property type="evidence" value="ECO:0007669"/>
    <property type="project" value="UniProtKB-EC"/>
</dbReference>
<feature type="binding site" evidence="9">
    <location>
        <position position="159"/>
    </location>
    <ligand>
        <name>substrate</name>
    </ligand>
</feature>
<dbReference type="Gene3D" id="3.20.20.120">
    <property type="entry name" value="Enolase-like C-terminal domain"/>
    <property type="match status" value="1"/>
</dbReference>
<evidence type="ECO:0000256" key="10">
    <source>
        <dbReference type="PIRSR" id="PIRSR001400-3"/>
    </source>
</evidence>
<dbReference type="PANTHER" id="PTHR11902:SF1">
    <property type="entry name" value="ENOLASE"/>
    <property type="match status" value="1"/>
</dbReference>
<comment type="pathway">
    <text evidence="1">Carbohydrate degradation; glycolysis; pyruvate from D-glyceraldehyde 3-phosphate: step 4/5.</text>
</comment>
<keyword evidence="10" id="KW-0479">Metal-binding</keyword>
<evidence type="ECO:0000256" key="7">
    <source>
        <dbReference type="ARBA" id="ARBA00048333"/>
    </source>
</evidence>
<evidence type="ECO:0000256" key="9">
    <source>
        <dbReference type="PIRSR" id="PIRSR001400-2"/>
    </source>
</evidence>
<dbReference type="NCBIfam" id="TIGR01060">
    <property type="entry name" value="eno"/>
    <property type="match status" value="1"/>
</dbReference>
<feature type="binding site" evidence="9">
    <location>
        <position position="295"/>
    </location>
    <ligand>
        <name>substrate</name>
    </ligand>
</feature>
<dbReference type="SMART" id="SM01193">
    <property type="entry name" value="Enolase_N"/>
    <property type="match status" value="1"/>
</dbReference>
<keyword evidence="14" id="KW-1185">Reference proteome</keyword>
<dbReference type="AlphaFoldDB" id="A0A1E4TX26"/>
<name>A0A1E4TX26_PACTA</name>
<dbReference type="STRING" id="669874.A0A1E4TX26"/>
<protein>
    <recommendedName>
        <fullName evidence="3">phosphopyruvate hydratase</fullName>
        <ecNumber evidence="3">4.2.1.11</ecNumber>
    </recommendedName>
</protein>
<feature type="domain" description="Enolase C-terminal TIM barrel" evidence="11">
    <location>
        <begin position="143"/>
        <end position="435"/>
    </location>
</feature>
<dbReference type="GO" id="GO:0006096">
    <property type="term" value="P:glycolytic process"/>
    <property type="evidence" value="ECO:0007669"/>
    <property type="project" value="UniProtKB-UniPathway"/>
</dbReference>
<keyword evidence="4 10" id="KW-0460">Magnesium</keyword>
<dbReference type="SFLD" id="SFLDG00178">
    <property type="entry name" value="enolase"/>
    <property type="match status" value="1"/>
</dbReference>
<feature type="binding site" evidence="10">
    <location>
        <position position="295"/>
    </location>
    <ligand>
        <name>Mg(2+)</name>
        <dbReference type="ChEBI" id="CHEBI:18420"/>
    </ligand>
</feature>
<dbReference type="Pfam" id="PF00113">
    <property type="entry name" value="Enolase_C"/>
    <property type="match status" value="1"/>
</dbReference>
<feature type="active site" description="Proton donor" evidence="8">
    <location>
        <position position="211"/>
    </location>
</feature>
<feature type="binding site" evidence="10">
    <location>
        <position position="246"/>
    </location>
    <ligand>
        <name>Mg(2+)</name>
        <dbReference type="ChEBI" id="CHEBI:18420"/>
    </ligand>
</feature>
<evidence type="ECO:0000313" key="14">
    <source>
        <dbReference type="Proteomes" id="UP000094236"/>
    </source>
</evidence>
<dbReference type="InterPro" id="IPR020810">
    <property type="entry name" value="Enolase_C"/>
</dbReference>
<evidence type="ECO:0000256" key="3">
    <source>
        <dbReference type="ARBA" id="ARBA00012058"/>
    </source>
</evidence>
<evidence type="ECO:0000313" key="13">
    <source>
        <dbReference type="EMBL" id="ODV96296.1"/>
    </source>
</evidence>
<dbReference type="GO" id="GO:0000287">
    <property type="term" value="F:magnesium ion binding"/>
    <property type="evidence" value="ECO:0007669"/>
    <property type="project" value="InterPro"/>
</dbReference>
<sequence>MTIQKIFARYVYDSRGNPTVEVDLHTENGLFRSIVPSGASTGVHEALELRDGDMTKWQGKGVLKAVSNVNNIIAPALIKANLDVKDQEAIDNFMIKLDGTPNKSKLGANAILGVSLASSKAAAAEKGIPLYAYIASLSNTPKPYVLPVPFQNVLNGGTHAGGALAFQEFMLAPIGAPTFSEALRINSEIYHILKSLAKKKYGQSAGNVGDEGGVAPNINTPREALDLVCAAIKQAGYEGIVGIGIDPASSEFFKDGKYDLDFKNPNSDKSKWLTGTQLASLYIELMKEYPIVLLEDPFAEDDWESWTHFRTLIDPNFPIVGDDLTVTNTIRIQKAIKENCANSLLLKVNQIGTLTESLNAAKLAYSAGWGILVSHRSGETEDTYIADLTVGLRTGHIKSGAPARSERLAKWNQILRIEEELKGKAIYAGKNFHKSLQI</sequence>
<feature type="active site" description="Proton acceptor" evidence="8">
    <location>
        <position position="347"/>
    </location>
</feature>
<dbReference type="Pfam" id="PF03952">
    <property type="entry name" value="Enolase_N"/>
    <property type="match status" value="1"/>
</dbReference>
<keyword evidence="5" id="KW-0324">Glycolysis</keyword>
<dbReference type="EMBL" id="KV454013">
    <property type="protein sequence ID" value="ODV96296.1"/>
    <property type="molecule type" value="Genomic_DNA"/>
</dbReference>
<dbReference type="InterPro" id="IPR000941">
    <property type="entry name" value="Enolase"/>
</dbReference>
<dbReference type="FunFam" id="3.30.390.10:FF:000001">
    <property type="entry name" value="Enolase"/>
    <property type="match status" value="1"/>
</dbReference>
<dbReference type="FunFam" id="3.20.20.120:FF:000002">
    <property type="entry name" value="Enolase 1"/>
    <property type="match status" value="1"/>
</dbReference>
<evidence type="ECO:0000256" key="2">
    <source>
        <dbReference type="ARBA" id="ARBA00009604"/>
    </source>
</evidence>
<comment type="catalytic activity">
    <reaction evidence="7">
        <text>(2R)-2-phosphoglycerate = phosphoenolpyruvate + H2O</text>
        <dbReference type="Rhea" id="RHEA:10164"/>
        <dbReference type="ChEBI" id="CHEBI:15377"/>
        <dbReference type="ChEBI" id="CHEBI:58289"/>
        <dbReference type="ChEBI" id="CHEBI:58702"/>
        <dbReference type="EC" id="4.2.1.11"/>
    </reaction>
</comment>
<evidence type="ECO:0000256" key="5">
    <source>
        <dbReference type="ARBA" id="ARBA00023152"/>
    </source>
</evidence>
<feature type="binding site" evidence="9">
    <location>
        <begin position="374"/>
        <end position="377"/>
    </location>
    <ligand>
        <name>substrate</name>
    </ligand>
</feature>
<dbReference type="InterPro" id="IPR020811">
    <property type="entry name" value="Enolase_N"/>
</dbReference>
<dbReference type="InterPro" id="IPR020809">
    <property type="entry name" value="Enolase_CS"/>
</dbReference>
<gene>
    <name evidence="13" type="ORF">PACTADRAFT_75448</name>
</gene>
<dbReference type="PROSITE" id="PS00164">
    <property type="entry name" value="ENOLASE"/>
    <property type="match status" value="1"/>
</dbReference>
<dbReference type="SMART" id="SM01192">
    <property type="entry name" value="Enolase_C"/>
    <property type="match status" value="1"/>
</dbReference>
<reference evidence="14" key="1">
    <citation type="submission" date="2016-05" db="EMBL/GenBank/DDBJ databases">
        <title>Comparative genomics of biotechnologically important yeasts.</title>
        <authorList>
            <consortium name="DOE Joint Genome Institute"/>
            <person name="Riley R."/>
            <person name="Haridas S."/>
            <person name="Wolfe K.H."/>
            <person name="Lopes M.R."/>
            <person name="Hittinger C.T."/>
            <person name="Goker M."/>
            <person name="Salamov A."/>
            <person name="Wisecaver J."/>
            <person name="Long T.M."/>
            <person name="Aerts A.L."/>
            <person name="Barry K."/>
            <person name="Choi C."/>
            <person name="Clum A."/>
            <person name="Coughlan A.Y."/>
            <person name="Deshpande S."/>
            <person name="Douglass A.P."/>
            <person name="Hanson S.J."/>
            <person name="Klenk H.-P."/>
            <person name="Labutti K."/>
            <person name="Lapidus A."/>
            <person name="Lindquist E."/>
            <person name="Lipzen A."/>
            <person name="Meier-Kolthoff J.P."/>
            <person name="Ohm R.A."/>
            <person name="Otillar R.P."/>
            <person name="Pangilinan J."/>
            <person name="Peng Y."/>
            <person name="Rokas A."/>
            <person name="Rosa C.A."/>
            <person name="Scheuner C."/>
            <person name="Sibirny A.A."/>
            <person name="Slot J.C."/>
            <person name="Stielow J.B."/>
            <person name="Sun H."/>
            <person name="Kurtzman C.P."/>
            <person name="Blackwell M."/>
            <person name="Grigoriev I.V."/>
            <person name="Jeffries T.W."/>
        </authorList>
    </citation>
    <scope>NUCLEOTIDE SEQUENCE [LARGE SCALE GENOMIC DNA]</scope>
    <source>
        <strain evidence="14">NRRL Y-2460</strain>
    </source>
</reference>
<dbReference type="SFLD" id="SFLDF00002">
    <property type="entry name" value="enolase"/>
    <property type="match status" value="1"/>
</dbReference>
<comment type="cofactor">
    <cofactor evidence="10">
        <name>Mg(2+)</name>
        <dbReference type="ChEBI" id="CHEBI:18420"/>
    </cofactor>
    <text evidence="10">Mg(2+) is required for catalysis and for stabilizing the dimer.</text>
</comment>
<dbReference type="InterPro" id="IPR029017">
    <property type="entry name" value="Enolase-like_N"/>
</dbReference>
<dbReference type="PRINTS" id="PR00148">
    <property type="entry name" value="ENOLASE"/>
</dbReference>
<dbReference type="GO" id="GO:0000015">
    <property type="term" value="C:phosphopyruvate hydratase complex"/>
    <property type="evidence" value="ECO:0007669"/>
    <property type="project" value="InterPro"/>
</dbReference>
<feature type="domain" description="Enolase N-terminal" evidence="12">
    <location>
        <begin position="3"/>
        <end position="134"/>
    </location>
</feature>
<dbReference type="SUPFAM" id="SSF54826">
    <property type="entry name" value="Enolase N-terminal domain-like"/>
    <property type="match status" value="1"/>
</dbReference>
<feature type="binding site" evidence="9">
    <location>
        <position position="322"/>
    </location>
    <ligand>
        <name>substrate</name>
    </ligand>
</feature>
<dbReference type="HAMAP" id="MF_00318">
    <property type="entry name" value="Enolase"/>
    <property type="match status" value="1"/>
</dbReference>
<evidence type="ECO:0000256" key="6">
    <source>
        <dbReference type="ARBA" id="ARBA00023239"/>
    </source>
</evidence>
<dbReference type="PIRSF" id="PIRSF001400">
    <property type="entry name" value="Enolase"/>
    <property type="match status" value="1"/>
</dbReference>
<feature type="binding site" evidence="9">
    <location>
        <position position="168"/>
    </location>
    <ligand>
        <name>substrate</name>
    </ligand>
</feature>
<dbReference type="EC" id="4.2.1.11" evidence="3"/>
<dbReference type="UniPathway" id="UPA00109">
    <property type="reaction ID" value="UER00187"/>
</dbReference>
<feature type="binding site" evidence="9">
    <location>
        <position position="398"/>
    </location>
    <ligand>
        <name>substrate</name>
    </ligand>
</feature>
<evidence type="ECO:0000256" key="4">
    <source>
        <dbReference type="ARBA" id="ARBA00022842"/>
    </source>
</evidence>
<organism evidence="13 14">
    <name type="scientific">Pachysolen tannophilus NRRL Y-2460</name>
    <dbReference type="NCBI Taxonomy" id="669874"/>
    <lineage>
        <taxon>Eukaryota</taxon>
        <taxon>Fungi</taxon>
        <taxon>Dikarya</taxon>
        <taxon>Ascomycota</taxon>
        <taxon>Saccharomycotina</taxon>
        <taxon>Pichiomycetes</taxon>
        <taxon>Pachysolenaceae</taxon>
        <taxon>Pachysolen</taxon>
    </lineage>
</organism>
<evidence type="ECO:0000259" key="11">
    <source>
        <dbReference type="SMART" id="SM01192"/>
    </source>
</evidence>
<dbReference type="InterPro" id="IPR036849">
    <property type="entry name" value="Enolase-like_C_sf"/>
</dbReference>
<comment type="similarity">
    <text evidence="2">Belongs to the enolase family.</text>
</comment>
<dbReference type="Proteomes" id="UP000094236">
    <property type="component" value="Unassembled WGS sequence"/>
</dbReference>
<accession>A0A1E4TX26</accession>
<evidence type="ECO:0000259" key="12">
    <source>
        <dbReference type="SMART" id="SM01193"/>
    </source>
</evidence>
<proteinExistence type="inferred from homology"/>